<organism evidence="7 8">
    <name type="scientific">Labrys monachus</name>
    <dbReference type="NCBI Taxonomy" id="217067"/>
    <lineage>
        <taxon>Bacteria</taxon>
        <taxon>Pseudomonadati</taxon>
        <taxon>Pseudomonadota</taxon>
        <taxon>Alphaproteobacteria</taxon>
        <taxon>Hyphomicrobiales</taxon>
        <taxon>Xanthobacteraceae</taxon>
        <taxon>Labrys</taxon>
    </lineage>
</organism>
<gene>
    <name evidence="7" type="ORF">J3R73_001162</name>
</gene>
<dbReference type="PROSITE" id="PS00455">
    <property type="entry name" value="AMP_BINDING"/>
    <property type="match status" value="1"/>
</dbReference>
<dbReference type="Gene3D" id="3.30.300.30">
    <property type="match status" value="1"/>
</dbReference>
<keyword evidence="3" id="KW-0276">Fatty acid metabolism</keyword>
<comment type="caution">
    <text evidence="7">The sequence shown here is derived from an EMBL/GenBank/DDBJ whole genome shotgun (WGS) entry which is preliminary data.</text>
</comment>
<evidence type="ECO:0000256" key="2">
    <source>
        <dbReference type="ARBA" id="ARBA00022598"/>
    </source>
</evidence>
<dbReference type="InterPro" id="IPR045851">
    <property type="entry name" value="AMP-bd_C_sf"/>
</dbReference>
<keyword evidence="2 7" id="KW-0436">Ligase</keyword>
<accession>A0ABU0F9V2</accession>
<sequence length="553" mass="60030">MTIGMAEMERSAPAGEEDFLRRRAANHVPLSPLSFLRRAAAAHPDRIAVVYGQRRRSWAETEARVRRLASALEALGIGRGDTVAVMAANTPELYEAHFGVPMAGAVLSALNIRLDAATIAYILEHSEAKVLLTDTDFSDTMKAALAMLAQPPVVIDIIDPVAEGERLGRMDYEALLETGDPHRSFPGPGDEWDAISLNYTSGTTGRPKGVLYHHRGAYLNAVGNILEWDMGERPVYLWTLPMFHCNGWCFPWTMAAKAGTSVCLRKVTARGIYQALAEEGVDHLCGAPIVLKMIIEAAPDEQRAFAPGCKVMTAGAAPPAAVLEGMQKKGFAVTHTYGLTETYGPATSCAWREEWNELPLEEQAARKARQGLTYIVNEEVVVIDPQTGLPVPRDGRTLGEIRFRGNIVMKGYLKDAAATEAAFAGGRFRSGDLAVCHPDGYVQIKDRLKDIIICGGENISSIEVEDAISHHPAVYAVAVVALPDEKWGEVPCAFIEVAPSSVPPTPAEIIAFARERLAHFKCPKRVVFTTLPRTSTGKVQKRVLRDGIAAGQS</sequence>
<proteinExistence type="inferred from homology"/>
<dbReference type="SUPFAM" id="SSF56801">
    <property type="entry name" value="Acetyl-CoA synthetase-like"/>
    <property type="match status" value="1"/>
</dbReference>
<dbReference type="PANTHER" id="PTHR43859">
    <property type="entry name" value="ACYL-ACTIVATING ENZYME"/>
    <property type="match status" value="1"/>
</dbReference>
<dbReference type="InterPro" id="IPR000873">
    <property type="entry name" value="AMP-dep_synth/lig_dom"/>
</dbReference>
<dbReference type="Pfam" id="PF13193">
    <property type="entry name" value="AMP-binding_C"/>
    <property type="match status" value="1"/>
</dbReference>
<evidence type="ECO:0000256" key="4">
    <source>
        <dbReference type="ARBA" id="ARBA00023098"/>
    </source>
</evidence>
<dbReference type="EMBL" id="JAUSVK010000001">
    <property type="protein sequence ID" value="MDQ0391370.1"/>
    <property type="molecule type" value="Genomic_DNA"/>
</dbReference>
<evidence type="ECO:0000313" key="7">
    <source>
        <dbReference type="EMBL" id="MDQ0391370.1"/>
    </source>
</evidence>
<evidence type="ECO:0000256" key="1">
    <source>
        <dbReference type="ARBA" id="ARBA00006432"/>
    </source>
</evidence>
<dbReference type="InterPro" id="IPR025110">
    <property type="entry name" value="AMP-bd_C"/>
</dbReference>
<dbReference type="CDD" id="cd12118">
    <property type="entry name" value="ttLC_FACS_AEE21_like"/>
    <property type="match status" value="1"/>
</dbReference>
<keyword evidence="4" id="KW-0443">Lipid metabolism</keyword>
<evidence type="ECO:0000256" key="3">
    <source>
        <dbReference type="ARBA" id="ARBA00022832"/>
    </source>
</evidence>
<dbReference type="RefSeq" id="WP_370879846.1">
    <property type="nucleotide sequence ID" value="NZ_JAUSVK010000001.1"/>
</dbReference>
<dbReference type="Gene3D" id="3.40.50.12780">
    <property type="entry name" value="N-terminal domain of ligase-like"/>
    <property type="match status" value="1"/>
</dbReference>
<name>A0ABU0F9V2_9HYPH</name>
<comment type="similarity">
    <text evidence="1">Belongs to the ATP-dependent AMP-binding enzyme family.</text>
</comment>
<dbReference type="NCBIfam" id="NF006020">
    <property type="entry name" value="PRK08162.1"/>
    <property type="match status" value="1"/>
</dbReference>
<evidence type="ECO:0000259" key="5">
    <source>
        <dbReference type="Pfam" id="PF00501"/>
    </source>
</evidence>
<dbReference type="InterPro" id="IPR042099">
    <property type="entry name" value="ANL_N_sf"/>
</dbReference>
<protein>
    <submittedName>
        <fullName evidence="7">Fatty-acyl-CoA synthase</fullName>
        <ecNumber evidence="7">6.2.1.-</ecNumber>
    </submittedName>
</protein>
<evidence type="ECO:0000313" key="8">
    <source>
        <dbReference type="Proteomes" id="UP001237448"/>
    </source>
</evidence>
<evidence type="ECO:0000259" key="6">
    <source>
        <dbReference type="Pfam" id="PF13193"/>
    </source>
</evidence>
<dbReference type="InterPro" id="IPR020845">
    <property type="entry name" value="AMP-binding_CS"/>
</dbReference>
<dbReference type="EC" id="6.2.1.-" evidence="7"/>
<feature type="domain" description="AMP-dependent synthetase/ligase" evidence="5">
    <location>
        <begin position="36"/>
        <end position="413"/>
    </location>
</feature>
<reference evidence="7 8" key="1">
    <citation type="submission" date="2023-07" db="EMBL/GenBank/DDBJ databases">
        <title>Genomic Encyclopedia of Type Strains, Phase IV (KMG-IV): sequencing the most valuable type-strain genomes for metagenomic binning, comparative biology and taxonomic classification.</title>
        <authorList>
            <person name="Goeker M."/>
        </authorList>
    </citation>
    <scope>NUCLEOTIDE SEQUENCE [LARGE SCALE GENOMIC DNA]</scope>
    <source>
        <strain evidence="7 8">DSM 5896</strain>
    </source>
</reference>
<dbReference type="Pfam" id="PF00501">
    <property type="entry name" value="AMP-binding"/>
    <property type="match status" value="1"/>
</dbReference>
<dbReference type="GO" id="GO:0016874">
    <property type="term" value="F:ligase activity"/>
    <property type="evidence" value="ECO:0007669"/>
    <property type="project" value="UniProtKB-KW"/>
</dbReference>
<dbReference type="Proteomes" id="UP001237448">
    <property type="component" value="Unassembled WGS sequence"/>
</dbReference>
<feature type="domain" description="AMP-binding enzyme C-terminal" evidence="6">
    <location>
        <begin position="463"/>
        <end position="538"/>
    </location>
</feature>
<keyword evidence="8" id="KW-1185">Reference proteome</keyword>
<dbReference type="PANTHER" id="PTHR43859:SF4">
    <property type="entry name" value="BUTANOATE--COA LIGASE AAE1-RELATED"/>
    <property type="match status" value="1"/>
</dbReference>